<evidence type="ECO:0000256" key="2">
    <source>
        <dbReference type="ARBA" id="ARBA00022737"/>
    </source>
</evidence>
<evidence type="ECO:0000256" key="1">
    <source>
        <dbReference type="ARBA" id="ARBA00022574"/>
    </source>
</evidence>
<dbReference type="SUPFAM" id="SSF50978">
    <property type="entry name" value="WD40 repeat-like"/>
    <property type="match status" value="1"/>
</dbReference>
<accession>A0A0G4GWT9</accession>
<dbReference type="PhylomeDB" id="A0A0G4GWT9"/>
<dbReference type="InterPro" id="IPR001680">
    <property type="entry name" value="WD40_rpt"/>
</dbReference>
<dbReference type="VEuPathDB" id="CryptoDB:Cvel_5308"/>
<evidence type="ECO:0000256" key="3">
    <source>
        <dbReference type="PROSITE-ProRule" id="PRU00221"/>
    </source>
</evidence>
<dbReference type="InterPro" id="IPR036322">
    <property type="entry name" value="WD40_repeat_dom_sf"/>
</dbReference>
<name>A0A0G4GWT9_9ALVE</name>
<dbReference type="PANTHER" id="PTHR44019">
    <property type="entry name" value="WD REPEAT-CONTAINING PROTEIN 55"/>
    <property type="match status" value="1"/>
</dbReference>
<gene>
    <name evidence="5" type="ORF">Cvel_5308</name>
</gene>
<dbReference type="InterPro" id="IPR050505">
    <property type="entry name" value="WDR55/POC1"/>
</dbReference>
<keyword evidence="1 3" id="KW-0853">WD repeat</keyword>
<organism evidence="5">
    <name type="scientific">Chromera velia CCMP2878</name>
    <dbReference type="NCBI Taxonomy" id="1169474"/>
    <lineage>
        <taxon>Eukaryota</taxon>
        <taxon>Sar</taxon>
        <taxon>Alveolata</taxon>
        <taxon>Colpodellida</taxon>
        <taxon>Chromeraceae</taxon>
        <taxon>Chromera</taxon>
    </lineage>
</organism>
<dbReference type="PANTHER" id="PTHR44019:SF8">
    <property type="entry name" value="POC1 CENTRIOLAR PROTEIN HOMOLOG"/>
    <property type="match status" value="1"/>
</dbReference>
<sequence length="424" mass="46821">MIVPGCEHEFFPKLGGLAAWEPAYRIPEEEGVFLLRARFSPDGRLIAAGTVLGEVKVWDVETGHLLRKENAHGRGINDLCWDGSGDCTVSAASDSSVSIFSHKEKRPIVTLTSTHKGACMGVQVPPEWGSTWLLTAGYDQDVKRWELRTRSAVRCVRAHTAPITTLDLTPDAAHFLSGGYDGALRVFDSDTMRPLKTLAPVGDEEARPPVQHAEFAPGSPQVVWSLYADRCVRVWAVKRRQPDMLFRLRPDPWVKLRSGCPIYKKDGRQEEEPDETPCPHPPFLCWWNGRPLTLSDDGNLLEWNLRTGECATLFTDIHDTSEQPTGRDPTGKVPLTSVDTPKRKPLPLLCTAGGSFGSSVIVWTRQEGAVEEEEGVDEGREKSEEATAEEREGGPLGRASGPFGVDEEEIMQPPECSDVEMEPS</sequence>
<dbReference type="PROSITE" id="PS50082">
    <property type="entry name" value="WD_REPEATS_2"/>
    <property type="match status" value="2"/>
</dbReference>
<evidence type="ECO:0000256" key="4">
    <source>
        <dbReference type="SAM" id="MobiDB-lite"/>
    </source>
</evidence>
<proteinExistence type="predicted"/>
<keyword evidence="2" id="KW-0677">Repeat</keyword>
<dbReference type="AlphaFoldDB" id="A0A0G4GWT9"/>
<feature type="compositionally biased region" description="Basic and acidic residues" evidence="4">
    <location>
        <begin position="377"/>
        <end position="393"/>
    </location>
</feature>
<dbReference type="Gene3D" id="2.130.10.10">
    <property type="entry name" value="YVTN repeat-like/Quinoprotein amine dehydrogenase"/>
    <property type="match status" value="1"/>
</dbReference>
<feature type="region of interest" description="Disordered" evidence="4">
    <location>
        <begin position="319"/>
        <end position="339"/>
    </location>
</feature>
<dbReference type="EMBL" id="CDMZ01001624">
    <property type="protein sequence ID" value="CEM35315.1"/>
    <property type="molecule type" value="Genomic_DNA"/>
</dbReference>
<dbReference type="SMART" id="SM00320">
    <property type="entry name" value="WD40"/>
    <property type="match status" value="5"/>
</dbReference>
<dbReference type="InterPro" id="IPR015943">
    <property type="entry name" value="WD40/YVTN_repeat-like_dom_sf"/>
</dbReference>
<feature type="repeat" description="WD" evidence="3">
    <location>
        <begin position="39"/>
        <end position="68"/>
    </location>
</feature>
<reference evidence="5" key="1">
    <citation type="submission" date="2014-11" db="EMBL/GenBank/DDBJ databases">
        <authorList>
            <person name="Otto D Thomas"/>
            <person name="Naeem Raeece"/>
        </authorList>
    </citation>
    <scope>NUCLEOTIDE SEQUENCE</scope>
</reference>
<protein>
    <submittedName>
        <fullName evidence="5">Uncharacterized protein</fullName>
    </submittedName>
</protein>
<evidence type="ECO:0000313" key="5">
    <source>
        <dbReference type="EMBL" id="CEM35315.1"/>
    </source>
</evidence>
<dbReference type="Pfam" id="PF00400">
    <property type="entry name" value="WD40"/>
    <property type="match status" value="3"/>
</dbReference>
<dbReference type="PROSITE" id="PS50294">
    <property type="entry name" value="WD_REPEATS_REGION"/>
    <property type="match status" value="1"/>
</dbReference>
<feature type="repeat" description="WD" evidence="3">
    <location>
        <begin position="156"/>
        <end position="197"/>
    </location>
</feature>
<feature type="region of interest" description="Disordered" evidence="4">
    <location>
        <begin position="368"/>
        <end position="424"/>
    </location>
</feature>